<protein>
    <submittedName>
        <fullName evidence="1">Uncharacterized protein</fullName>
    </submittedName>
</protein>
<proteinExistence type="predicted"/>
<evidence type="ECO:0000313" key="1">
    <source>
        <dbReference type="EMBL" id="MPD01912.1"/>
    </source>
</evidence>
<dbReference type="Proteomes" id="UP000324222">
    <property type="component" value="Unassembled WGS sequence"/>
</dbReference>
<gene>
    <name evidence="1" type="ORF">E2C01_097461</name>
</gene>
<comment type="caution">
    <text evidence="1">The sequence shown here is derived from an EMBL/GenBank/DDBJ whole genome shotgun (WGS) entry which is preliminary data.</text>
</comment>
<name>A0A5B7JV85_PORTR</name>
<organism evidence="1 2">
    <name type="scientific">Portunus trituberculatus</name>
    <name type="common">Swimming crab</name>
    <name type="synonym">Neptunus trituberculatus</name>
    <dbReference type="NCBI Taxonomy" id="210409"/>
    <lineage>
        <taxon>Eukaryota</taxon>
        <taxon>Metazoa</taxon>
        <taxon>Ecdysozoa</taxon>
        <taxon>Arthropoda</taxon>
        <taxon>Crustacea</taxon>
        <taxon>Multicrustacea</taxon>
        <taxon>Malacostraca</taxon>
        <taxon>Eumalacostraca</taxon>
        <taxon>Eucarida</taxon>
        <taxon>Decapoda</taxon>
        <taxon>Pleocyemata</taxon>
        <taxon>Brachyura</taxon>
        <taxon>Eubrachyura</taxon>
        <taxon>Portunoidea</taxon>
        <taxon>Portunidae</taxon>
        <taxon>Portuninae</taxon>
        <taxon>Portunus</taxon>
    </lineage>
</organism>
<dbReference type="AlphaFoldDB" id="A0A5B7JV85"/>
<dbReference type="EMBL" id="VSRR010129092">
    <property type="protein sequence ID" value="MPD01912.1"/>
    <property type="molecule type" value="Genomic_DNA"/>
</dbReference>
<reference evidence="1 2" key="1">
    <citation type="submission" date="2019-05" db="EMBL/GenBank/DDBJ databases">
        <title>Another draft genome of Portunus trituberculatus and its Hox gene families provides insights of decapod evolution.</title>
        <authorList>
            <person name="Jeong J.-H."/>
            <person name="Song I."/>
            <person name="Kim S."/>
            <person name="Choi T."/>
            <person name="Kim D."/>
            <person name="Ryu S."/>
            <person name="Kim W."/>
        </authorList>
    </citation>
    <scope>NUCLEOTIDE SEQUENCE [LARGE SCALE GENOMIC DNA]</scope>
    <source>
        <tissue evidence="1">Muscle</tissue>
    </source>
</reference>
<sequence>MKSFCEDVKEHLQHQTALSGMTVILTAQITIRMRRAVEAILAAAALALARSSEETAYIRYNLPVGQHLLCLTPSHHTSLPTPYPYSRTSTSVFFIILSWNGLLPTFSIWK</sequence>
<accession>A0A5B7JV85</accession>
<evidence type="ECO:0000313" key="2">
    <source>
        <dbReference type="Proteomes" id="UP000324222"/>
    </source>
</evidence>
<keyword evidence="2" id="KW-1185">Reference proteome</keyword>